<dbReference type="Proteomes" id="UP000268857">
    <property type="component" value="Unassembled WGS sequence"/>
</dbReference>
<protein>
    <submittedName>
        <fullName evidence="1">Uncharacterized protein</fullName>
    </submittedName>
</protein>
<organism evidence="1 2">
    <name type="scientific">Chlorogloeopsis fritschii PCC 6912</name>
    <dbReference type="NCBI Taxonomy" id="211165"/>
    <lineage>
        <taxon>Bacteria</taxon>
        <taxon>Bacillati</taxon>
        <taxon>Cyanobacteriota</taxon>
        <taxon>Cyanophyceae</taxon>
        <taxon>Nostocales</taxon>
        <taxon>Chlorogloeopsidaceae</taxon>
        <taxon>Chlorogloeopsis</taxon>
    </lineage>
</organism>
<dbReference type="AlphaFoldDB" id="A0A3S1FBV6"/>
<name>A0A3S1FBV6_CHLFR</name>
<dbReference type="EMBL" id="RSCJ01000027">
    <property type="protein sequence ID" value="RUR74926.1"/>
    <property type="molecule type" value="Genomic_DNA"/>
</dbReference>
<keyword evidence="2" id="KW-1185">Reference proteome</keyword>
<dbReference type="RefSeq" id="WP_016879446.1">
    <property type="nucleotide sequence ID" value="NZ_AJLN01000060.1"/>
</dbReference>
<dbReference type="STRING" id="211165.GCA_000317285_01795"/>
<dbReference type="OrthoDB" id="9975931at2"/>
<proteinExistence type="predicted"/>
<sequence length="144" mass="17009">MLVLNILPPEHKKKEVEVVYLETLSKTNLLKRWQEAIAYPDRYIVAEAESMRELMGDIPARELVTLNEYLEEKNIELDKGEYHRLATRVTERYLKEFKVKPRVVARADSRGRFMRKSSGYEQENLWIIDEALKSTTHKVLPHKP</sequence>
<accession>A0A3S1FBV6</accession>
<reference evidence="1 2" key="1">
    <citation type="journal article" date="2019" name="Genome Biol. Evol.">
        <title>Day and night: Metabolic profiles and evolutionary relationships of six axenic non-marine cyanobacteria.</title>
        <authorList>
            <person name="Will S.E."/>
            <person name="Henke P."/>
            <person name="Boedeker C."/>
            <person name="Huang S."/>
            <person name="Brinkmann H."/>
            <person name="Rohde M."/>
            <person name="Jarek M."/>
            <person name="Friedl T."/>
            <person name="Seufert S."/>
            <person name="Schumacher M."/>
            <person name="Overmann J."/>
            <person name="Neumann-Schaal M."/>
            <person name="Petersen J."/>
        </authorList>
    </citation>
    <scope>NUCLEOTIDE SEQUENCE [LARGE SCALE GENOMIC DNA]</scope>
    <source>
        <strain evidence="1 2">PCC 6912</strain>
    </source>
</reference>
<gene>
    <name evidence="1" type="ORF">PCC6912_51040</name>
</gene>
<comment type="caution">
    <text evidence="1">The sequence shown here is derived from an EMBL/GenBank/DDBJ whole genome shotgun (WGS) entry which is preliminary data.</text>
</comment>
<evidence type="ECO:0000313" key="1">
    <source>
        <dbReference type="EMBL" id="RUR74926.1"/>
    </source>
</evidence>
<evidence type="ECO:0000313" key="2">
    <source>
        <dbReference type="Proteomes" id="UP000268857"/>
    </source>
</evidence>